<gene>
    <name evidence="4" type="ORF">PoB_002175800</name>
</gene>
<organism evidence="4 5">
    <name type="scientific">Plakobranchus ocellatus</name>
    <dbReference type="NCBI Taxonomy" id="259542"/>
    <lineage>
        <taxon>Eukaryota</taxon>
        <taxon>Metazoa</taxon>
        <taxon>Spiralia</taxon>
        <taxon>Lophotrochozoa</taxon>
        <taxon>Mollusca</taxon>
        <taxon>Gastropoda</taxon>
        <taxon>Heterobranchia</taxon>
        <taxon>Euthyneura</taxon>
        <taxon>Panpulmonata</taxon>
        <taxon>Sacoglossa</taxon>
        <taxon>Placobranchoidea</taxon>
        <taxon>Plakobranchidae</taxon>
        <taxon>Plakobranchus</taxon>
    </lineage>
</organism>
<dbReference type="EMBL" id="BLXT01002485">
    <property type="protein sequence ID" value="GFN95252.1"/>
    <property type="molecule type" value="Genomic_DNA"/>
</dbReference>
<feature type="compositionally biased region" description="Basic and acidic residues" evidence="1">
    <location>
        <begin position="227"/>
        <end position="236"/>
    </location>
</feature>
<accession>A0AAV3ZK88</accession>
<dbReference type="Pfam" id="PF06916">
    <property type="entry name" value="FAM210A-B_dom"/>
    <property type="match status" value="1"/>
</dbReference>
<protein>
    <submittedName>
        <fullName evidence="4">Protein fam210b</fullName>
    </submittedName>
</protein>
<dbReference type="InterPro" id="IPR009688">
    <property type="entry name" value="FAM210A/B-like_dom"/>
</dbReference>
<feature type="domain" description="DUF1279" evidence="3">
    <location>
        <begin position="246"/>
        <end position="333"/>
    </location>
</feature>
<dbReference type="PANTHER" id="PTHR21377">
    <property type="entry name" value="PROTEIN FAM210B, MITOCHONDRIAL"/>
    <property type="match status" value="1"/>
</dbReference>
<comment type="caution">
    <text evidence="4">The sequence shown here is derived from an EMBL/GenBank/DDBJ whole genome shotgun (WGS) entry which is preliminary data.</text>
</comment>
<evidence type="ECO:0000259" key="3">
    <source>
        <dbReference type="Pfam" id="PF06916"/>
    </source>
</evidence>
<feature type="compositionally biased region" description="Polar residues" evidence="1">
    <location>
        <begin position="214"/>
        <end position="226"/>
    </location>
</feature>
<sequence>MHFICSSWLKASSTCIRSGGVYIAQIDQGIKNALRLASTAKVVDPHDVEADVSPQGIQGDDCVNFKLWQENCRRYGLPNCDQQLQGIQSGRKTLSQVLAEQEKLIADIAREYRATMQSDGRQGVQDDYTDMPDISAPCPQGIQGDDCARFKLWLENCHKFGVKDCIQQYSSFKAGRKTLAQILDEQDKMIREAAQVILQQRRKYSTSTRDKGNKTSTAEHNSSSEAEGQRSEEAHGTSEVQLSQRQKLQRAIKEYGSTVIVFHVTISLASLGFFYLLVSSGLDVAGFLLRLNIGGEILKSKLAAGTSTFIVAYAVHKVFAPVRIATTLTATPFIVRHLRRVGFLKLVRTGDHIPRKYFSKGKVYSMKMHG</sequence>
<feature type="region of interest" description="Disordered" evidence="1">
    <location>
        <begin position="201"/>
        <end position="241"/>
    </location>
</feature>
<dbReference type="GO" id="GO:0005739">
    <property type="term" value="C:mitochondrion"/>
    <property type="evidence" value="ECO:0007669"/>
    <property type="project" value="TreeGrafter"/>
</dbReference>
<keyword evidence="2" id="KW-0812">Transmembrane</keyword>
<dbReference type="Proteomes" id="UP000735302">
    <property type="component" value="Unassembled WGS sequence"/>
</dbReference>
<evidence type="ECO:0000313" key="4">
    <source>
        <dbReference type="EMBL" id="GFN95252.1"/>
    </source>
</evidence>
<dbReference type="PANTHER" id="PTHR21377:SF0">
    <property type="entry name" value="PROTEIN FAM210B, MITOCHONDRIAL"/>
    <property type="match status" value="1"/>
</dbReference>
<proteinExistence type="predicted"/>
<evidence type="ECO:0000256" key="1">
    <source>
        <dbReference type="SAM" id="MobiDB-lite"/>
    </source>
</evidence>
<dbReference type="InterPro" id="IPR045866">
    <property type="entry name" value="FAM210A/B-like"/>
</dbReference>
<evidence type="ECO:0000256" key="2">
    <source>
        <dbReference type="SAM" id="Phobius"/>
    </source>
</evidence>
<dbReference type="AlphaFoldDB" id="A0AAV3ZK88"/>
<name>A0AAV3ZK88_9GAST</name>
<keyword evidence="5" id="KW-1185">Reference proteome</keyword>
<keyword evidence="2" id="KW-0472">Membrane</keyword>
<evidence type="ECO:0000313" key="5">
    <source>
        <dbReference type="Proteomes" id="UP000735302"/>
    </source>
</evidence>
<keyword evidence="2" id="KW-1133">Transmembrane helix</keyword>
<feature type="transmembrane region" description="Helical" evidence="2">
    <location>
        <begin position="255"/>
        <end position="277"/>
    </location>
</feature>
<reference evidence="4 5" key="1">
    <citation type="journal article" date="2021" name="Elife">
        <title>Chloroplast acquisition without the gene transfer in kleptoplastic sea slugs, Plakobranchus ocellatus.</title>
        <authorList>
            <person name="Maeda T."/>
            <person name="Takahashi S."/>
            <person name="Yoshida T."/>
            <person name="Shimamura S."/>
            <person name="Takaki Y."/>
            <person name="Nagai Y."/>
            <person name="Toyoda A."/>
            <person name="Suzuki Y."/>
            <person name="Arimoto A."/>
            <person name="Ishii H."/>
            <person name="Satoh N."/>
            <person name="Nishiyama T."/>
            <person name="Hasebe M."/>
            <person name="Maruyama T."/>
            <person name="Minagawa J."/>
            <person name="Obokata J."/>
            <person name="Shigenobu S."/>
        </authorList>
    </citation>
    <scope>NUCLEOTIDE SEQUENCE [LARGE SCALE GENOMIC DNA]</scope>
</reference>